<evidence type="ECO:0000256" key="2">
    <source>
        <dbReference type="ARBA" id="ARBA00023054"/>
    </source>
</evidence>
<feature type="coiled-coil region" evidence="3">
    <location>
        <begin position="525"/>
        <end position="615"/>
    </location>
</feature>
<accession>A0A4P1QTW4</accession>
<dbReference type="EMBL" id="CM007377">
    <property type="protein sequence ID" value="OIV94835.1"/>
    <property type="molecule type" value="Genomic_DNA"/>
</dbReference>
<dbReference type="InterPro" id="IPR008587">
    <property type="entry name" value="FPP_plant"/>
</dbReference>
<evidence type="ECO:0008006" key="7">
    <source>
        <dbReference type="Google" id="ProtNLM"/>
    </source>
</evidence>
<reference evidence="5 6" key="1">
    <citation type="journal article" date="2017" name="Plant Biotechnol. J.">
        <title>A comprehensive draft genome sequence for lupin (Lupinus angustifolius), an emerging health food: insights into plant-microbe interactions and legume evolution.</title>
        <authorList>
            <person name="Hane J.K."/>
            <person name="Ming Y."/>
            <person name="Kamphuis L.G."/>
            <person name="Nelson M.N."/>
            <person name="Garg G."/>
            <person name="Atkins C.A."/>
            <person name="Bayer P.E."/>
            <person name="Bravo A."/>
            <person name="Bringans S."/>
            <person name="Cannon S."/>
            <person name="Edwards D."/>
            <person name="Foley R."/>
            <person name="Gao L.L."/>
            <person name="Harrison M.J."/>
            <person name="Huang W."/>
            <person name="Hurgobin B."/>
            <person name="Li S."/>
            <person name="Liu C.W."/>
            <person name="McGrath A."/>
            <person name="Morahan G."/>
            <person name="Murray J."/>
            <person name="Weller J."/>
            <person name="Jian J."/>
            <person name="Singh K.B."/>
        </authorList>
    </citation>
    <scope>NUCLEOTIDE SEQUENCE [LARGE SCALE GENOMIC DNA]</scope>
    <source>
        <strain evidence="6">cv. Tanjil</strain>
        <tissue evidence="5">Whole plant</tissue>
    </source>
</reference>
<name>A0A4P1QTW4_LUPAN</name>
<dbReference type="Pfam" id="PF05911">
    <property type="entry name" value="FPP"/>
    <property type="match status" value="2"/>
</dbReference>
<dbReference type="OrthoDB" id="1926355at2759"/>
<dbReference type="PANTHER" id="PTHR31580:SF19">
    <property type="entry name" value="FILAMENT-PLANT-LIKE PROTEIN"/>
    <property type="match status" value="1"/>
</dbReference>
<feature type="coiled-coil region" evidence="3">
    <location>
        <begin position="193"/>
        <end position="283"/>
    </location>
</feature>
<evidence type="ECO:0000256" key="4">
    <source>
        <dbReference type="SAM" id="MobiDB-lite"/>
    </source>
</evidence>
<keyword evidence="2 3" id="KW-0175">Coiled coil</keyword>
<comment type="similarity">
    <text evidence="1">Belongs to the FPP family.</text>
</comment>
<feature type="compositionally biased region" description="Basic and acidic residues" evidence="4">
    <location>
        <begin position="499"/>
        <end position="515"/>
    </location>
</feature>
<dbReference type="Gramene" id="OIV94835">
    <property type="protein sequence ID" value="OIV94835"/>
    <property type="gene ID" value="TanjilG_22032"/>
</dbReference>
<dbReference type="STRING" id="3871.A0A4P1QTW4"/>
<feature type="region of interest" description="Disordered" evidence="4">
    <location>
        <begin position="478"/>
        <end position="517"/>
    </location>
</feature>
<dbReference type="AlphaFoldDB" id="A0A4P1QTW4"/>
<dbReference type="Proteomes" id="UP000188354">
    <property type="component" value="Chromosome LG17"/>
</dbReference>
<evidence type="ECO:0000256" key="1">
    <source>
        <dbReference type="ARBA" id="ARBA00005921"/>
    </source>
</evidence>
<protein>
    <recommendedName>
        <fullName evidence="7">Filament-like plant protein</fullName>
    </recommendedName>
</protein>
<feature type="coiled-coil region" evidence="3">
    <location>
        <begin position="29"/>
        <end position="82"/>
    </location>
</feature>
<evidence type="ECO:0000256" key="3">
    <source>
        <dbReference type="SAM" id="Coils"/>
    </source>
</evidence>
<sequence length="797" mass="89578">MDRRGWLWKKKSSDKITNAKKPLGTSEYVDSMLSSVANLEDQQENLKNKNYVQITMESYTHMSGFEDQVKVLEEKLSAAYSELSSKDVLVKQHAKVAEEAVSGWEKADAEVVSLRRELEVVTLSKLSVEDKASHLDGALKECMKQIRTVKEESEQKLQEVILMKSQHWEKIKLELEAKIGKLDQGLLQEVEENAELLRSLQESSHKILKLKEEKSEAEAEVGLLKKSVQSYEKEINSLKYELHLISKELDIRNEDKDMIMRSAEVANKQHKEAVKNFAKLEGECQRLRGLLRKKLPGPAALAQMKLEVGSLGQVTSGPFIRKSYKTDTIQEYEFLTRQIETLEEEKKSLKEALATSNAELQASRNLYSKIVARLKIQVFQQERSSQKSILETNSGNSSSIASNNPPSITSISDDVHVDPESPVESSAASIPDISDINRVRRVGKFESQKSKTMSELMDDFLEVEKMACLTDKGIVSKANESGKRDAEDEQSEDTPNAVDIRELRSNPEVPKEASPAEHAAYMQDLKETKLILQEKEHLLTELKEQLASSHQSYGLAEIQLKCMTESYKSLQTHVEELEDENMFLKEKMEKLKNDLEEQKQRHHDALVRYKEIEDKMQSLFATQMDMCSMCTTNSAADDGINTGKDMELAAADKKLSECQETLHILGRQLQALCPQIDLTMSHHSKRLQNNKMLVNPSHGWSNPYGYGSCNSNDIDQTEEFSNSSDIQGVNSEFSSTNLGSTSCLSDTEGSLSLNSSIGSNQPCYILFESNSCSSDPAIGNHAHGLSHFFLSKGKNGN</sequence>
<gene>
    <name evidence="5" type="ORF">TanjilG_22032</name>
</gene>
<evidence type="ECO:0000313" key="5">
    <source>
        <dbReference type="EMBL" id="OIV94835.1"/>
    </source>
</evidence>
<dbReference type="KEGG" id="lang:109331265"/>
<dbReference type="PANTHER" id="PTHR31580">
    <property type="entry name" value="FILAMENT-LIKE PLANT PROTEIN 4"/>
    <property type="match status" value="1"/>
</dbReference>
<feature type="compositionally biased region" description="Low complexity" evidence="4">
    <location>
        <begin position="392"/>
        <end position="412"/>
    </location>
</feature>
<feature type="coiled-coil region" evidence="3">
    <location>
        <begin position="325"/>
        <end position="366"/>
    </location>
</feature>
<proteinExistence type="inferred from homology"/>
<feature type="region of interest" description="Disordered" evidence="4">
    <location>
        <begin position="385"/>
        <end position="430"/>
    </location>
</feature>
<keyword evidence="6" id="KW-1185">Reference proteome</keyword>
<evidence type="ECO:0000313" key="6">
    <source>
        <dbReference type="Proteomes" id="UP000188354"/>
    </source>
</evidence>
<organism evidence="5 6">
    <name type="scientific">Lupinus angustifolius</name>
    <name type="common">Narrow-leaved blue lupine</name>
    <dbReference type="NCBI Taxonomy" id="3871"/>
    <lineage>
        <taxon>Eukaryota</taxon>
        <taxon>Viridiplantae</taxon>
        <taxon>Streptophyta</taxon>
        <taxon>Embryophyta</taxon>
        <taxon>Tracheophyta</taxon>
        <taxon>Spermatophyta</taxon>
        <taxon>Magnoliopsida</taxon>
        <taxon>eudicotyledons</taxon>
        <taxon>Gunneridae</taxon>
        <taxon>Pentapetalae</taxon>
        <taxon>rosids</taxon>
        <taxon>fabids</taxon>
        <taxon>Fabales</taxon>
        <taxon>Fabaceae</taxon>
        <taxon>Papilionoideae</taxon>
        <taxon>50 kb inversion clade</taxon>
        <taxon>genistoids sensu lato</taxon>
        <taxon>core genistoids</taxon>
        <taxon>Genisteae</taxon>
        <taxon>Lupinus</taxon>
    </lineage>
</organism>